<reference evidence="4 5" key="1">
    <citation type="journal article" date="2016" name="Nat. Commun.">
        <title>Thousands of microbial genomes shed light on interconnected biogeochemical processes in an aquifer system.</title>
        <authorList>
            <person name="Anantharaman K."/>
            <person name="Brown C.T."/>
            <person name="Hug L.A."/>
            <person name="Sharon I."/>
            <person name="Castelle C.J."/>
            <person name="Probst A.J."/>
            <person name="Thomas B.C."/>
            <person name="Singh A."/>
            <person name="Wilkins M.J."/>
            <person name="Karaoz U."/>
            <person name="Brodie E.L."/>
            <person name="Williams K.H."/>
            <person name="Hubbard S.S."/>
            <person name="Banfield J.F."/>
        </authorList>
    </citation>
    <scope>NUCLEOTIDE SEQUENCE [LARGE SCALE GENOMIC DNA]</scope>
</reference>
<dbReference type="NCBIfam" id="TIGR00419">
    <property type="entry name" value="tim"/>
    <property type="match status" value="1"/>
</dbReference>
<dbReference type="SUPFAM" id="SSF51351">
    <property type="entry name" value="Triosephosphate isomerase (TIM)"/>
    <property type="match status" value="1"/>
</dbReference>
<keyword evidence="3" id="KW-0324">Glycolysis</keyword>
<comment type="subunit">
    <text evidence="3">Homodimer.</text>
</comment>
<dbReference type="InterPro" id="IPR035990">
    <property type="entry name" value="TIM_sf"/>
</dbReference>
<comment type="catalytic activity">
    <reaction evidence="3">
        <text>D-glyceraldehyde 3-phosphate = dihydroxyacetone phosphate</text>
        <dbReference type="Rhea" id="RHEA:18585"/>
        <dbReference type="ChEBI" id="CHEBI:57642"/>
        <dbReference type="ChEBI" id="CHEBI:59776"/>
        <dbReference type="EC" id="5.3.1.1"/>
    </reaction>
</comment>
<evidence type="ECO:0000313" key="5">
    <source>
        <dbReference type="Proteomes" id="UP000178744"/>
    </source>
</evidence>
<proteinExistence type="inferred from homology"/>
<keyword evidence="3" id="KW-0312">Gluconeogenesis</keyword>
<keyword evidence="3" id="KW-0963">Cytoplasm</keyword>
<gene>
    <name evidence="4" type="ORF">A3B23_00540</name>
</gene>
<name>A0A1G1Z3C6_9BACT</name>
<dbReference type="GO" id="GO:0046166">
    <property type="term" value="P:glyceraldehyde-3-phosphate biosynthetic process"/>
    <property type="evidence" value="ECO:0007669"/>
    <property type="project" value="TreeGrafter"/>
</dbReference>
<evidence type="ECO:0000313" key="4">
    <source>
        <dbReference type="EMBL" id="OGY59151.1"/>
    </source>
</evidence>
<dbReference type="Proteomes" id="UP000178744">
    <property type="component" value="Unassembled WGS sequence"/>
</dbReference>
<dbReference type="Pfam" id="PF00121">
    <property type="entry name" value="TIM"/>
    <property type="match status" value="1"/>
</dbReference>
<dbReference type="PROSITE" id="PS00171">
    <property type="entry name" value="TIM_1"/>
    <property type="match status" value="1"/>
</dbReference>
<dbReference type="UniPathway" id="UPA00109">
    <property type="reaction ID" value="UER00189"/>
</dbReference>
<dbReference type="GO" id="GO:0006094">
    <property type="term" value="P:gluconeogenesis"/>
    <property type="evidence" value="ECO:0007669"/>
    <property type="project" value="UniProtKB-UniPathway"/>
</dbReference>
<comment type="subcellular location">
    <subcellularLocation>
        <location evidence="3">Cytoplasm</location>
    </subcellularLocation>
</comment>
<dbReference type="PANTHER" id="PTHR21139:SF42">
    <property type="entry name" value="TRIOSEPHOSPHATE ISOMERASE"/>
    <property type="match status" value="1"/>
</dbReference>
<accession>A0A1G1Z3C6</accession>
<dbReference type="EC" id="5.3.1.1" evidence="3"/>
<dbReference type="Gene3D" id="3.20.20.70">
    <property type="entry name" value="Aldolase class I"/>
    <property type="match status" value="1"/>
</dbReference>
<dbReference type="STRING" id="1797690.A3B23_00540"/>
<dbReference type="InterPro" id="IPR000652">
    <property type="entry name" value="Triosephosphate_isomerase"/>
</dbReference>
<comment type="similarity">
    <text evidence="1 3">Belongs to the triosephosphate isomerase family.</text>
</comment>
<dbReference type="EMBL" id="MHIY01000032">
    <property type="protein sequence ID" value="OGY59151.1"/>
    <property type="molecule type" value="Genomic_DNA"/>
</dbReference>
<dbReference type="GO" id="GO:0019563">
    <property type="term" value="P:glycerol catabolic process"/>
    <property type="evidence" value="ECO:0007669"/>
    <property type="project" value="TreeGrafter"/>
</dbReference>
<dbReference type="PROSITE" id="PS51440">
    <property type="entry name" value="TIM_2"/>
    <property type="match status" value="1"/>
</dbReference>
<comment type="caution">
    <text evidence="4">The sequence shown here is derived from an EMBL/GenBank/DDBJ whole genome shotgun (WGS) entry which is preliminary data.</text>
</comment>
<dbReference type="InterPro" id="IPR020861">
    <property type="entry name" value="Triosephosphate_isomerase_AS"/>
</dbReference>
<evidence type="ECO:0000256" key="2">
    <source>
        <dbReference type="ARBA" id="ARBA00023235"/>
    </source>
</evidence>
<dbReference type="AlphaFoldDB" id="A0A1G1Z3C6"/>
<dbReference type="PANTHER" id="PTHR21139">
    <property type="entry name" value="TRIOSEPHOSPHATE ISOMERASE"/>
    <property type="match status" value="1"/>
</dbReference>
<sequence>MKLIVANWKSNPSTHAEAIRLAKEIDWKGVVIVPPFIYLEAISDVLKNASLGAQDVSPNDVGPHTGEIAPRQLIDLKVEYVIVGHSERRKAGETDEEIQKELVATLNAGLKAVLCVGESAEVRKNGFEAAKKFVKEQLESVFSGLSQSLKVMSYELYVAYEPIWAIGTGTTDTPESAAEMASFIKQLMVNSYKLSVNVLYGGSLNASNAKSFLSRSEIGGALVGGASLRSDEFKKIVETTQ</sequence>
<dbReference type="CDD" id="cd00311">
    <property type="entry name" value="TIM"/>
    <property type="match status" value="1"/>
</dbReference>
<protein>
    <recommendedName>
        <fullName evidence="3">Triosephosphate isomerase</fullName>
        <ecNumber evidence="3">5.3.1.1</ecNumber>
    </recommendedName>
</protein>
<evidence type="ECO:0000256" key="3">
    <source>
        <dbReference type="RuleBase" id="RU363013"/>
    </source>
</evidence>
<keyword evidence="2 3" id="KW-0413">Isomerase</keyword>
<dbReference type="GO" id="GO:0004807">
    <property type="term" value="F:triose-phosphate isomerase activity"/>
    <property type="evidence" value="ECO:0007669"/>
    <property type="project" value="UniProtKB-UniRule"/>
</dbReference>
<dbReference type="UniPathway" id="UPA00138"/>
<evidence type="ECO:0000256" key="1">
    <source>
        <dbReference type="ARBA" id="ARBA00007422"/>
    </source>
</evidence>
<comment type="pathway">
    <text evidence="3">Carbohydrate biosynthesis; gluconeogenesis.</text>
</comment>
<organism evidence="4 5">
    <name type="scientific">Candidatus Colwellbacteria bacterium RIFCSPLOWO2_01_FULL_48_10</name>
    <dbReference type="NCBI Taxonomy" id="1797690"/>
    <lineage>
        <taxon>Bacteria</taxon>
        <taxon>Candidatus Colwelliibacteriota</taxon>
    </lineage>
</organism>
<dbReference type="GO" id="GO:0006096">
    <property type="term" value="P:glycolytic process"/>
    <property type="evidence" value="ECO:0007669"/>
    <property type="project" value="UniProtKB-UniRule"/>
</dbReference>
<comment type="pathway">
    <text evidence="3">Carbohydrate degradation; glycolysis; D-glyceraldehyde 3-phosphate from glycerone phosphate: step 1/1.</text>
</comment>
<dbReference type="GO" id="GO:0005829">
    <property type="term" value="C:cytosol"/>
    <property type="evidence" value="ECO:0007669"/>
    <property type="project" value="TreeGrafter"/>
</dbReference>
<dbReference type="InterPro" id="IPR013785">
    <property type="entry name" value="Aldolase_TIM"/>
</dbReference>